<dbReference type="InterPro" id="IPR036097">
    <property type="entry name" value="HisK_dim/P_sf"/>
</dbReference>
<dbReference type="CDD" id="cd00082">
    <property type="entry name" value="HisKA"/>
    <property type="match status" value="1"/>
</dbReference>
<evidence type="ECO:0000259" key="12">
    <source>
        <dbReference type="PROSITE" id="PS50109"/>
    </source>
</evidence>
<dbReference type="EMBL" id="QGGL01000004">
    <property type="protein sequence ID" value="PWK14981.1"/>
    <property type="molecule type" value="Genomic_DNA"/>
</dbReference>
<dbReference type="GO" id="GO:0005524">
    <property type="term" value="F:ATP binding"/>
    <property type="evidence" value="ECO:0007669"/>
    <property type="project" value="UniProtKB-KW"/>
</dbReference>
<dbReference type="PRINTS" id="PR00344">
    <property type="entry name" value="BCTRLSENSOR"/>
</dbReference>
<comment type="catalytic activity">
    <reaction evidence="1">
        <text>ATP + protein L-histidine = ADP + protein N-phospho-L-histidine.</text>
        <dbReference type="EC" id="2.7.13.3"/>
    </reaction>
</comment>
<comment type="caution">
    <text evidence="13">The sequence shown here is derived from an EMBL/GenBank/DDBJ whole genome shotgun (WGS) entry which is preliminary data.</text>
</comment>
<evidence type="ECO:0000256" key="4">
    <source>
        <dbReference type="ARBA" id="ARBA00022553"/>
    </source>
</evidence>
<comment type="subcellular location">
    <subcellularLocation>
        <location evidence="2">Cell membrane</location>
        <topology evidence="2">Multi-pass membrane protein</topology>
    </subcellularLocation>
</comment>
<evidence type="ECO:0000256" key="7">
    <source>
        <dbReference type="ARBA" id="ARBA00022777"/>
    </source>
</evidence>
<dbReference type="PANTHER" id="PTHR43711:SF1">
    <property type="entry name" value="HISTIDINE KINASE 1"/>
    <property type="match status" value="1"/>
</dbReference>
<dbReference type="InterPro" id="IPR003594">
    <property type="entry name" value="HATPase_dom"/>
</dbReference>
<keyword evidence="8" id="KW-0067">ATP-binding</keyword>
<keyword evidence="14" id="KW-1185">Reference proteome</keyword>
<dbReference type="EC" id="2.7.13.3" evidence="3"/>
<organism evidence="13 14">
    <name type="scientific">Tumebacillus permanentifrigoris</name>
    <dbReference type="NCBI Taxonomy" id="378543"/>
    <lineage>
        <taxon>Bacteria</taxon>
        <taxon>Bacillati</taxon>
        <taxon>Bacillota</taxon>
        <taxon>Bacilli</taxon>
        <taxon>Bacillales</taxon>
        <taxon>Alicyclobacillaceae</taxon>
        <taxon>Tumebacillus</taxon>
    </lineage>
</organism>
<name>A0A316DXZ1_9BACL</name>
<sequence>MKRSRRDLFTRIRLRLTLTYSGMLIFILLLFTLIVFGVLFMVIFKEQNSLVQAQADAEVTRYQDLLQHVPFGGGQPPDVAEQADPEGMRFFTYIVNADGRLVYGEERMPDVRSPLSLQLADWVPEQGENQLATLHLPRRHGELWLLLAGRAIYQNGQLAGVLYTGNDVSYYWEVLTSLAEVMLILVALFGILSTVVGQRMAARAMVPIKSSYLKQQQFVADASHELRTPLAVLKSSIDVLDLEEGDRLSDVSQLVLADMKDEVQSMSKLVADLLTLARSDSGGVDLYLQPFDLVSTAEQIVRLRQSLAQEKGIELALDAPSPLSLTGDQERIKQLLAILLDNALAYTPSGGRVRVAVTAEHTSNGMVRTAVVCVEDTGIGIPLEDQERIFERFYRVEAARTRAVGGTGIGLAIARWIVEAHKGMIEVQSDPGTGSTFTVRLPVRK</sequence>
<feature type="transmembrane region" description="Helical" evidence="11">
    <location>
        <begin position="170"/>
        <end position="196"/>
    </location>
</feature>
<dbReference type="InterPro" id="IPR050736">
    <property type="entry name" value="Sensor_HK_Regulatory"/>
</dbReference>
<keyword evidence="4" id="KW-0597">Phosphoprotein</keyword>
<feature type="transmembrane region" description="Helical" evidence="11">
    <location>
        <begin position="20"/>
        <end position="44"/>
    </location>
</feature>
<dbReference type="CDD" id="cd00075">
    <property type="entry name" value="HATPase"/>
    <property type="match status" value="1"/>
</dbReference>
<reference evidence="13 14" key="1">
    <citation type="submission" date="2018-05" db="EMBL/GenBank/DDBJ databases">
        <title>Genomic Encyclopedia of Type Strains, Phase IV (KMG-IV): sequencing the most valuable type-strain genomes for metagenomic binning, comparative biology and taxonomic classification.</title>
        <authorList>
            <person name="Goeker M."/>
        </authorList>
    </citation>
    <scope>NUCLEOTIDE SEQUENCE [LARGE SCALE GENOMIC DNA]</scope>
    <source>
        <strain evidence="13 14">DSM 18773</strain>
    </source>
</reference>
<keyword evidence="11" id="KW-0812">Transmembrane</keyword>
<dbReference type="InterPro" id="IPR004358">
    <property type="entry name" value="Sig_transdc_His_kin-like_C"/>
</dbReference>
<dbReference type="InterPro" id="IPR003661">
    <property type="entry name" value="HisK_dim/P_dom"/>
</dbReference>
<dbReference type="FunFam" id="3.30.565.10:FF:000006">
    <property type="entry name" value="Sensor histidine kinase WalK"/>
    <property type="match status" value="1"/>
</dbReference>
<dbReference type="PANTHER" id="PTHR43711">
    <property type="entry name" value="TWO-COMPONENT HISTIDINE KINASE"/>
    <property type="match status" value="1"/>
</dbReference>
<dbReference type="SMART" id="SM00387">
    <property type="entry name" value="HATPase_c"/>
    <property type="match status" value="1"/>
</dbReference>
<dbReference type="AlphaFoldDB" id="A0A316DXZ1"/>
<evidence type="ECO:0000256" key="2">
    <source>
        <dbReference type="ARBA" id="ARBA00004651"/>
    </source>
</evidence>
<dbReference type="PROSITE" id="PS50109">
    <property type="entry name" value="HIS_KIN"/>
    <property type="match status" value="1"/>
</dbReference>
<dbReference type="InterPro" id="IPR005467">
    <property type="entry name" value="His_kinase_dom"/>
</dbReference>
<evidence type="ECO:0000313" key="13">
    <source>
        <dbReference type="EMBL" id="PWK14981.1"/>
    </source>
</evidence>
<dbReference type="Gene3D" id="3.30.565.10">
    <property type="entry name" value="Histidine kinase-like ATPase, C-terminal domain"/>
    <property type="match status" value="1"/>
</dbReference>
<dbReference type="SMART" id="SM00388">
    <property type="entry name" value="HisKA"/>
    <property type="match status" value="1"/>
</dbReference>
<evidence type="ECO:0000256" key="10">
    <source>
        <dbReference type="ARBA" id="ARBA00023136"/>
    </source>
</evidence>
<dbReference type="FunFam" id="1.10.287.130:FF:000001">
    <property type="entry name" value="Two-component sensor histidine kinase"/>
    <property type="match status" value="1"/>
</dbReference>
<evidence type="ECO:0000256" key="3">
    <source>
        <dbReference type="ARBA" id="ARBA00012438"/>
    </source>
</evidence>
<gene>
    <name evidence="13" type="ORF">C7459_104185</name>
</gene>
<dbReference type="GO" id="GO:0005886">
    <property type="term" value="C:plasma membrane"/>
    <property type="evidence" value="ECO:0007669"/>
    <property type="project" value="UniProtKB-SubCell"/>
</dbReference>
<keyword evidence="9" id="KW-0902">Two-component regulatory system</keyword>
<evidence type="ECO:0000256" key="8">
    <source>
        <dbReference type="ARBA" id="ARBA00022840"/>
    </source>
</evidence>
<keyword evidence="5" id="KW-0808">Transferase</keyword>
<evidence type="ECO:0000256" key="6">
    <source>
        <dbReference type="ARBA" id="ARBA00022741"/>
    </source>
</evidence>
<evidence type="ECO:0000256" key="9">
    <source>
        <dbReference type="ARBA" id="ARBA00023012"/>
    </source>
</evidence>
<accession>A0A316DXZ1</accession>
<keyword evidence="10 11" id="KW-0472">Membrane</keyword>
<evidence type="ECO:0000256" key="11">
    <source>
        <dbReference type="SAM" id="Phobius"/>
    </source>
</evidence>
<keyword evidence="11" id="KW-1133">Transmembrane helix</keyword>
<dbReference type="SUPFAM" id="SSF47384">
    <property type="entry name" value="Homodimeric domain of signal transducing histidine kinase"/>
    <property type="match status" value="1"/>
</dbReference>
<evidence type="ECO:0000256" key="1">
    <source>
        <dbReference type="ARBA" id="ARBA00000085"/>
    </source>
</evidence>
<keyword evidence="7" id="KW-0418">Kinase</keyword>
<feature type="domain" description="Histidine kinase" evidence="12">
    <location>
        <begin position="221"/>
        <end position="445"/>
    </location>
</feature>
<dbReference type="SUPFAM" id="SSF55874">
    <property type="entry name" value="ATPase domain of HSP90 chaperone/DNA topoisomerase II/histidine kinase"/>
    <property type="match status" value="1"/>
</dbReference>
<evidence type="ECO:0000256" key="5">
    <source>
        <dbReference type="ARBA" id="ARBA00022679"/>
    </source>
</evidence>
<dbReference type="Gene3D" id="1.10.287.130">
    <property type="match status" value="1"/>
</dbReference>
<keyword evidence="6" id="KW-0547">Nucleotide-binding</keyword>
<proteinExistence type="predicted"/>
<dbReference type="InterPro" id="IPR036890">
    <property type="entry name" value="HATPase_C_sf"/>
</dbReference>
<protein>
    <recommendedName>
        <fullName evidence="3">histidine kinase</fullName>
        <ecNumber evidence="3">2.7.13.3</ecNumber>
    </recommendedName>
</protein>
<evidence type="ECO:0000313" key="14">
    <source>
        <dbReference type="Proteomes" id="UP000245634"/>
    </source>
</evidence>
<dbReference type="Proteomes" id="UP000245634">
    <property type="component" value="Unassembled WGS sequence"/>
</dbReference>
<dbReference type="Pfam" id="PF02518">
    <property type="entry name" value="HATPase_c"/>
    <property type="match status" value="1"/>
</dbReference>
<dbReference type="Pfam" id="PF00512">
    <property type="entry name" value="HisKA"/>
    <property type="match status" value="1"/>
</dbReference>
<dbReference type="GO" id="GO:0000155">
    <property type="term" value="F:phosphorelay sensor kinase activity"/>
    <property type="evidence" value="ECO:0007669"/>
    <property type="project" value="InterPro"/>
</dbReference>